<protein>
    <submittedName>
        <fullName evidence="1">Uncharacterized protein</fullName>
    </submittedName>
</protein>
<organism evidence="1 2">
    <name type="scientific">Bugula neritina</name>
    <name type="common">Brown bryozoan</name>
    <name type="synonym">Sertularia neritina</name>
    <dbReference type="NCBI Taxonomy" id="10212"/>
    <lineage>
        <taxon>Eukaryota</taxon>
        <taxon>Metazoa</taxon>
        <taxon>Spiralia</taxon>
        <taxon>Lophotrochozoa</taxon>
        <taxon>Bryozoa</taxon>
        <taxon>Gymnolaemata</taxon>
        <taxon>Cheilostomatida</taxon>
        <taxon>Flustrina</taxon>
        <taxon>Buguloidea</taxon>
        <taxon>Bugulidae</taxon>
        <taxon>Bugula</taxon>
    </lineage>
</organism>
<sequence>MGCIFSSPRFKVSQIDLSFWTLCFYNLAVILVDYIQTCPSTCTVMYLIAVNLCEHAMCGAGNCHDKEDIYSAVNRVLNQVQSFLTSYRDGIGNTFKLVDTSFIL</sequence>
<name>A0A7J7IUA4_BUGNE</name>
<dbReference type="Proteomes" id="UP000593567">
    <property type="component" value="Unassembled WGS sequence"/>
</dbReference>
<dbReference type="EMBL" id="VXIV02003392">
    <property type="protein sequence ID" value="KAF6017450.1"/>
    <property type="molecule type" value="Genomic_DNA"/>
</dbReference>
<gene>
    <name evidence="1" type="ORF">EB796_024244</name>
</gene>
<proteinExistence type="predicted"/>
<dbReference type="AlphaFoldDB" id="A0A7J7IUA4"/>
<accession>A0A7J7IUA4</accession>
<comment type="caution">
    <text evidence="1">The sequence shown here is derived from an EMBL/GenBank/DDBJ whole genome shotgun (WGS) entry which is preliminary data.</text>
</comment>
<evidence type="ECO:0000313" key="2">
    <source>
        <dbReference type="Proteomes" id="UP000593567"/>
    </source>
</evidence>
<reference evidence="1" key="1">
    <citation type="submission" date="2020-06" db="EMBL/GenBank/DDBJ databases">
        <title>Draft genome of Bugula neritina, a colonial animal packing powerful symbionts and potential medicines.</title>
        <authorList>
            <person name="Rayko M."/>
        </authorList>
    </citation>
    <scope>NUCLEOTIDE SEQUENCE [LARGE SCALE GENOMIC DNA]</scope>
    <source>
        <strain evidence="1">Kwan_BN1</strain>
    </source>
</reference>
<evidence type="ECO:0000313" key="1">
    <source>
        <dbReference type="EMBL" id="KAF6017450.1"/>
    </source>
</evidence>
<keyword evidence="2" id="KW-1185">Reference proteome</keyword>